<evidence type="ECO:0000313" key="2">
    <source>
        <dbReference type="Proteomes" id="UP001501509"/>
    </source>
</evidence>
<organism evidence="1 2">
    <name type="scientific">Actinomadura fulvescens</name>
    <dbReference type="NCBI Taxonomy" id="46160"/>
    <lineage>
        <taxon>Bacteria</taxon>
        <taxon>Bacillati</taxon>
        <taxon>Actinomycetota</taxon>
        <taxon>Actinomycetes</taxon>
        <taxon>Streptosporangiales</taxon>
        <taxon>Thermomonosporaceae</taxon>
        <taxon>Actinomadura</taxon>
    </lineage>
</organism>
<keyword evidence="2" id="KW-1185">Reference proteome</keyword>
<comment type="caution">
    <text evidence="1">The sequence shown here is derived from an EMBL/GenBank/DDBJ whole genome shotgun (WGS) entry which is preliminary data.</text>
</comment>
<accession>A0ABN3QL56</accession>
<evidence type="ECO:0000313" key="1">
    <source>
        <dbReference type="EMBL" id="GAA2629370.1"/>
    </source>
</evidence>
<dbReference type="EMBL" id="BAAATD010000014">
    <property type="protein sequence ID" value="GAA2629370.1"/>
    <property type="molecule type" value="Genomic_DNA"/>
</dbReference>
<proteinExistence type="predicted"/>
<name>A0ABN3QL56_9ACTN</name>
<protein>
    <submittedName>
        <fullName evidence="1">Uncharacterized protein</fullName>
    </submittedName>
</protein>
<dbReference type="Proteomes" id="UP001501509">
    <property type="component" value="Unassembled WGS sequence"/>
</dbReference>
<gene>
    <name evidence="1" type="ORF">GCM10010411_78670</name>
</gene>
<reference evidence="1 2" key="1">
    <citation type="journal article" date="2019" name="Int. J. Syst. Evol. Microbiol.">
        <title>The Global Catalogue of Microorganisms (GCM) 10K type strain sequencing project: providing services to taxonomists for standard genome sequencing and annotation.</title>
        <authorList>
            <consortium name="The Broad Institute Genomics Platform"/>
            <consortium name="The Broad Institute Genome Sequencing Center for Infectious Disease"/>
            <person name="Wu L."/>
            <person name="Ma J."/>
        </authorList>
    </citation>
    <scope>NUCLEOTIDE SEQUENCE [LARGE SCALE GENOMIC DNA]</scope>
    <source>
        <strain evidence="1 2">JCM 6833</strain>
    </source>
</reference>
<sequence length="54" mass="6040">MLARFDEQEEERLRGTELNLDAADPVRAWGGASVYEVDLDQSRAAVGFWLASAR</sequence>